<proteinExistence type="predicted"/>
<protein>
    <submittedName>
        <fullName evidence="1">Uncharacterized protein</fullName>
    </submittedName>
</protein>
<reference evidence="1 2" key="1">
    <citation type="submission" date="2020-08" db="EMBL/GenBank/DDBJ databases">
        <title>Description of novel Flavobacterium F-408 isolate.</title>
        <authorList>
            <person name="Saticioglu I.B."/>
            <person name="Duman M."/>
            <person name="Altun S."/>
        </authorList>
    </citation>
    <scope>NUCLEOTIDE SEQUENCE [LARGE SCALE GENOMIC DNA]</scope>
    <source>
        <strain evidence="1 2">F-408</strain>
    </source>
</reference>
<evidence type="ECO:0000313" key="2">
    <source>
        <dbReference type="Proteomes" id="UP000605990"/>
    </source>
</evidence>
<name>A0ABR7J1E9_9FLAO</name>
<organism evidence="1 2">
    <name type="scientific">Flavobacterium bernardetii</name>
    <dbReference type="NCBI Taxonomy" id="2813823"/>
    <lineage>
        <taxon>Bacteria</taxon>
        <taxon>Pseudomonadati</taxon>
        <taxon>Bacteroidota</taxon>
        <taxon>Flavobacteriia</taxon>
        <taxon>Flavobacteriales</taxon>
        <taxon>Flavobacteriaceae</taxon>
        <taxon>Flavobacterium</taxon>
    </lineage>
</organism>
<sequence>MKKFFEIVNLQIPCSFILNDGSRFDLRTGIPNNSLEVYKTGFHHLGLKEGAEELFKKEKVNDLIDLIRKARRVQDVKILALAKPDIAKVKEEAEARIKILESK</sequence>
<keyword evidence="2" id="KW-1185">Reference proteome</keyword>
<dbReference type="Proteomes" id="UP000605990">
    <property type="component" value="Unassembled WGS sequence"/>
</dbReference>
<dbReference type="EMBL" id="JACRUN010000008">
    <property type="protein sequence ID" value="MBC5835807.1"/>
    <property type="molecule type" value="Genomic_DNA"/>
</dbReference>
<gene>
    <name evidence="1" type="ORF">H8R27_13000</name>
</gene>
<comment type="caution">
    <text evidence="1">The sequence shown here is derived from an EMBL/GenBank/DDBJ whole genome shotgun (WGS) entry which is preliminary data.</text>
</comment>
<accession>A0ABR7J1E9</accession>
<evidence type="ECO:0000313" key="1">
    <source>
        <dbReference type="EMBL" id="MBC5835807.1"/>
    </source>
</evidence>
<dbReference type="RefSeq" id="WP_166125554.1">
    <property type="nucleotide sequence ID" value="NZ_JAANOQ010000002.1"/>
</dbReference>